<dbReference type="EMBL" id="FUXM01000003">
    <property type="protein sequence ID" value="SJZ62863.1"/>
    <property type="molecule type" value="Genomic_DNA"/>
</dbReference>
<dbReference type="GO" id="GO:0005886">
    <property type="term" value="C:plasma membrane"/>
    <property type="evidence" value="ECO:0007669"/>
    <property type="project" value="UniProtKB-SubCell"/>
</dbReference>
<feature type="transmembrane region" description="Helical" evidence="6">
    <location>
        <begin position="186"/>
        <end position="204"/>
    </location>
</feature>
<evidence type="ECO:0000256" key="1">
    <source>
        <dbReference type="ARBA" id="ARBA00004651"/>
    </source>
</evidence>
<gene>
    <name evidence="7" type="ORF">SAMN02745885_00465</name>
</gene>
<evidence type="ECO:0000313" key="8">
    <source>
        <dbReference type="Proteomes" id="UP000189933"/>
    </source>
</evidence>
<dbReference type="OrthoDB" id="45037at2"/>
<dbReference type="GO" id="GO:0022857">
    <property type="term" value="F:transmembrane transporter activity"/>
    <property type="evidence" value="ECO:0007669"/>
    <property type="project" value="InterPro"/>
</dbReference>
<evidence type="ECO:0000313" key="7">
    <source>
        <dbReference type="EMBL" id="SJZ62863.1"/>
    </source>
</evidence>
<evidence type="ECO:0000256" key="2">
    <source>
        <dbReference type="ARBA" id="ARBA00022475"/>
    </source>
</evidence>
<feature type="transmembrane region" description="Helical" evidence="6">
    <location>
        <begin position="284"/>
        <end position="302"/>
    </location>
</feature>
<keyword evidence="4 6" id="KW-1133">Transmembrane helix</keyword>
<reference evidence="8" key="1">
    <citation type="submission" date="2017-02" db="EMBL/GenBank/DDBJ databases">
        <authorList>
            <person name="Varghese N."/>
            <person name="Submissions S."/>
        </authorList>
    </citation>
    <scope>NUCLEOTIDE SEQUENCE [LARGE SCALE GENOMIC DNA]</scope>
    <source>
        <strain evidence="8">DSM 16521</strain>
    </source>
</reference>
<dbReference type="PANTHER" id="PTHR47089">
    <property type="entry name" value="ABC TRANSPORTER, PERMEASE PROTEIN"/>
    <property type="match status" value="1"/>
</dbReference>
<comment type="subcellular location">
    <subcellularLocation>
        <location evidence="1">Cell membrane</location>
        <topology evidence="1">Multi-pass membrane protein</topology>
    </subcellularLocation>
</comment>
<protein>
    <submittedName>
        <fullName evidence="7">Nucleoside ABC transporter membrane protein</fullName>
    </submittedName>
</protein>
<keyword evidence="2" id="KW-1003">Cell membrane</keyword>
<dbReference type="AlphaFoldDB" id="A0A1T4M798"/>
<dbReference type="Proteomes" id="UP000189933">
    <property type="component" value="Unassembled WGS sequence"/>
</dbReference>
<feature type="transmembrane region" description="Helical" evidence="6">
    <location>
        <begin position="263"/>
        <end position="279"/>
    </location>
</feature>
<feature type="transmembrane region" description="Helical" evidence="6">
    <location>
        <begin position="314"/>
        <end position="333"/>
    </location>
</feature>
<feature type="transmembrane region" description="Helical" evidence="6">
    <location>
        <begin position="137"/>
        <end position="155"/>
    </location>
</feature>
<proteinExistence type="predicted"/>
<organism evidence="7 8">
    <name type="scientific">Carboxydocella sporoproducens DSM 16521</name>
    <dbReference type="NCBI Taxonomy" id="1121270"/>
    <lineage>
        <taxon>Bacteria</taxon>
        <taxon>Bacillati</taxon>
        <taxon>Bacillota</taxon>
        <taxon>Clostridia</taxon>
        <taxon>Eubacteriales</taxon>
        <taxon>Clostridiales Family XVI. Incertae Sedis</taxon>
        <taxon>Carboxydocella</taxon>
    </lineage>
</organism>
<keyword evidence="5 6" id="KW-0472">Membrane</keyword>
<keyword evidence="3 6" id="KW-0812">Transmembrane</keyword>
<feature type="transmembrane region" description="Helical" evidence="6">
    <location>
        <begin position="234"/>
        <end position="257"/>
    </location>
</feature>
<dbReference type="PANTHER" id="PTHR47089:SF1">
    <property type="entry name" value="GUANOSINE ABC TRANSPORTER PERMEASE PROTEIN NUPP"/>
    <property type="match status" value="1"/>
</dbReference>
<dbReference type="InterPro" id="IPR001851">
    <property type="entry name" value="ABC_transp_permease"/>
</dbReference>
<name>A0A1T4M798_9FIRM</name>
<evidence type="ECO:0000256" key="6">
    <source>
        <dbReference type="SAM" id="Phobius"/>
    </source>
</evidence>
<feature type="transmembrane region" description="Helical" evidence="6">
    <location>
        <begin position="82"/>
        <end position="98"/>
    </location>
</feature>
<accession>A0A1T4M798</accession>
<evidence type="ECO:0000256" key="4">
    <source>
        <dbReference type="ARBA" id="ARBA00022989"/>
    </source>
</evidence>
<dbReference type="Pfam" id="PF02653">
    <property type="entry name" value="BPD_transp_2"/>
    <property type="match status" value="1"/>
</dbReference>
<sequence>MPGAFFLVPAVAILLALLAGACFIALAGKSPLEVYQAMLGGAFGSAFGLAETTVKAIPLALCALGVSLAFRMQLWNIGAEGQFYMGAMAATWVALNFPDGSRWQLLPAMLVLAWLAGGLWALLPAIPKALWQVNETITTLMLNYVAILWVDYLVFGPWKDPKGFNFPLTATFGPGATLPTLGNTRIHAGFLLALLAAVLIYLIFRYTTWGFQLKVVGESRAAARYAGMSITKTILLTMFFSGALAGIAGMAEVAGITQRLQQGLSPGYGYSAIIIAWLARLHPFAILLVAFLFGGLLSGGYALQTLGLPAASVYMLQGLILFFVLGGEIFINYRLRIGGKKA</sequence>
<keyword evidence="8" id="KW-1185">Reference proteome</keyword>
<evidence type="ECO:0000256" key="3">
    <source>
        <dbReference type="ARBA" id="ARBA00022692"/>
    </source>
</evidence>
<evidence type="ECO:0000256" key="5">
    <source>
        <dbReference type="ARBA" id="ARBA00023136"/>
    </source>
</evidence>
<feature type="transmembrane region" description="Helical" evidence="6">
    <location>
        <begin position="104"/>
        <end position="125"/>
    </location>
</feature>
<dbReference type="CDD" id="cd06580">
    <property type="entry name" value="TM_PBP1_transp_TpRbsC_like"/>
    <property type="match status" value="1"/>
</dbReference>
<feature type="transmembrane region" description="Helical" evidence="6">
    <location>
        <begin position="43"/>
        <end position="70"/>
    </location>
</feature>